<proteinExistence type="predicted"/>
<dbReference type="AlphaFoldDB" id="X1BWP7"/>
<feature type="non-terminal residue" evidence="2">
    <location>
        <position position="1"/>
    </location>
</feature>
<evidence type="ECO:0000259" key="1">
    <source>
        <dbReference type="PROSITE" id="PS51186"/>
    </source>
</evidence>
<protein>
    <recommendedName>
        <fullName evidence="1">N-acetyltransferase domain-containing protein</fullName>
    </recommendedName>
</protein>
<dbReference type="SUPFAM" id="SSF55729">
    <property type="entry name" value="Acyl-CoA N-acyltransferases (Nat)"/>
    <property type="match status" value="1"/>
</dbReference>
<sequence>TMNLHHDSVLVRSSDGKLIASGMTIPHSESPLSTHVMIQVHPEHRRQGIGSNILKHFLRNGRNQNNEEFCCRVFNFRPYSIAFAMKCGFEHSHTWIKMKFRNNSRTQSSRLSWNLKVRVLDVETELGLWADLQNRIFAGSPMYEYMTVEKLKDLFNNIHFDPSLIFVGEVL</sequence>
<dbReference type="EMBL" id="BART01010133">
    <property type="protein sequence ID" value="GAG85547.1"/>
    <property type="molecule type" value="Genomic_DNA"/>
</dbReference>
<dbReference type="GO" id="GO:0016747">
    <property type="term" value="F:acyltransferase activity, transferring groups other than amino-acyl groups"/>
    <property type="evidence" value="ECO:0007669"/>
    <property type="project" value="InterPro"/>
</dbReference>
<name>X1BWP7_9ZZZZ</name>
<reference evidence="2" key="1">
    <citation type="journal article" date="2014" name="Front. Microbiol.">
        <title>High frequency of phylogenetically diverse reductive dehalogenase-homologous genes in deep subseafloor sedimentary metagenomes.</title>
        <authorList>
            <person name="Kawai M."/>
            <person name="Futagami T."/>
            <person name="Toyoda A."/>
            <person name="Takaki Y."/>
            <person name="Nishi S."/>
            <person name="Hori S."/>
            <person name="Arai W."/>
            <person name="Tsubouchi T."/>
            <person name="Morono Y."/>
            <person name="Uchiyama I."/>
            <person name="Ito T."/>
            <person name="Fujiyama A."/>
            <person name="Inagaki F."/>
            <person name="Takami H."/>
        </authorList>
    </citation>
    <scope>NUCLEOTIDE SEQUENCE</scope>
    <source>
        <strain evidence="2">Expedition CK06-06</strain>
    </source>
</reference>
<dbReference type="PROSITE" id="PS51186">
    <property type="entry name" value="GNAT"/>
    <property type="match status" value="1"/>
</dbReference>
<dbReference type="InterPro" id="IPR000182">
    <property type="entry name" value="GNAT_dom"/>
</dbReference>
<comment type="caution">
    <text evidence="2">The sequence shown here is derived from an EMBL/GenBank/DDBJ whole genome shotgun (WGS) entry which is preliminary data.</text>
</comment>
<dbReference type="Gene3D" id="3.40.630.30">
    <property type="match status" value="1"/>
</dbReference>
<accession>X1BWP7</accession>
<dbReference type="Pfam" id="PF00583">
    <property type="entry name" value="Acetyltransf_1"/>
    <property type="match status" value="1"/>
</dbReference>
<evidence type="ECO:0000313" key="2">
    <source>
        <dbReference type="EMBL" id="GAG85547.1"/>
    </source>
</evidence>
<gene>
    <name evidence="2" type="ORF">S01H4_22190</name>
</gene>
<feature type="domain" description="N-acetyltransferase" evidence="1">
    <location>
        <begin position="1"/>
        <end position="118"/>
    </location>
</feature>
<organism evidence="2">
    <name type="scientific">marine sediment metagenome</name>
    <dbReference type="NCBI Taxonomy" id="412755"/>
    <lineage>
        <taxon>unclassified sequences</taxon>
        <taxon>metagenomes</taxon>
        <taxon>ecological metagenomes</taxon>
    </lineage>
</organism>
<dbReference type="CDD" id="cd04301">
    <property type="entry name" value="NAT_SF"/>
    <property type="match status" value="1"/>
</dbReference>
<dbReference type="InterPro" id="IPR016181">
    <property type="entry name" value="Acyl_CoA_acyltransferase"/>
</dbReference>